<dbReference type="Pfam" id="PF00100">
    <property type="entry name" value="Zona_pellucida"/>
    <property type="match status" value="1"/>
</dbReference>
<feature type="compositionally biased region" description="Acidic residues" evidence="3">
    <location>
        <begin position="709"/>
        <end position="723"/>
    </location>
</feature>
<proteinExistence type="predicted"/>
<keyword evidence="4" id="KW-1133">Transmembrane helix</keyword>
<keyword evidence="4" id="KW-0472">Membrane</keyword>
<evidence type="ECO:0000256" key="1">
    <source>
        <dbReference type="ARBA" id="ARBA00022729"/>
    </source>
</evidence>
<evidence type="ECO:0000313" key="8">
    <source>
        <dbReference type="Proteomes" id="UP001642483"/>
    </source>
</evidence>
<dbReference type="PROSITE" id="PS51034">
    <property type="entry name" value="ZP_2"/>
    <property type="match status" value="1"/>
</dbReference>
<evidence type="ECO:0000256" key="5">
    <source>
        <dbReference type="SAM" id="SignalP"/>
    </source>
</evidence>
<feature type="transmembrane region" description="Helical" evidence="4">
    <location>
        <begin position="631"/>
        <end position="649"/>
    </location>
</feature>
<accession>A0ABP0G3J9</accession>
<evidence type="ECO:0000313" key="7">
    <source>
        <dbReference type="EMBL" id="CAK8686420.1"/>
    </source>
</evidence>
<dbReference type="InterPro" id="IPR001507">
    <property type="entry name" value="ZP_dom"/>
</dbReference>
<keyword evidence="4" id="KW-0812">Transmembrane</keyword>
<keyword evidence="2" id="KW-1015">Disulfide bond</keyword>
<dbReference type="InterPro" id="IPR055355">
    <property type="entry name" value="ZP-C"/>
</dbReference>
<gene>
    <name evidence="7" type="ORF">CVLEPA_LOCUS18350</name>
</gene>
<feature type="signal peptide" evidence="5">
    <location>
        <begin position="1"/>
        <end position="19"/>
    </location>
</feature>
<feature type="domain" description="ZP" evidence="6">
    <location>
        <begin position="293"/>
        <end position="558"/>
    </location>
</feature>
<dbReference type="SMART" id="SM00241">
    <property type="entry name" value="ZP"/>
    <property type="match status" value="1"/>
</dbReference>
<dbReference type="Gene3D" id="2.60.40.4100">
    <property type="entry name" value="Zona pellucida, ZP-C domain"/>
    <property type="match status" value="1"/>
</dbReference>
<dbReference type="SUPFAM" id="SSF57196">
    <property type="entry name" value="EGF/Laminin"/>
    <property type="match status" value="1"/>
</dbReference>
<evidence type="ECO:0000256" key="4">
    <source>
        <dbReference type="SAM" id="Phobius"/>
    </source>
</evidence>
<evidence type="ECO:0000256" key="2">
    <source>
        <dbReference type="ARBA" id="ARBA00023157"/>
    </source>
</evidence>
<dbReference type="PANTHER" id="PTHR14002">
    <property type="entry name" value="ENDOGLIN/TGF-BETA RECEPTOR TYPE III"/>
    <property type="match status" value="1"/>
</dbReference>
<feature type="chain" id="PRO_5045945288" description="ZP domain-containing protein" evidence="5">
    <location>
        <begin position="20"/>
        <end position="723"/>
    </location>
</feature>
<keyword evidence="8" id="KW-1185">Reference proteome</keyword>
<reference evidence="7 8" key="1">
    <citation type="submission" date="2024-02" db="EMBL/GenBank/DDBJ databases">
        <authorList>
            <person name="Daric V."/>
            <person name="Darras S."/>
        </authorList>
    </citation>
    <scope>NUCLEOTIDE SEQUENCE [LARGE SCALE GENOMIC DNA]</scope>
</reference>
<dbReference type="PANTHER" id="PTHR14002:SF54">
    <property type="entry name" value="ZONA PELLUCIDA SPERM-BINDING PROTEIN 2"/>
    <property type="match status" value="1"/>
</dbReference>
<comment type="caution">
    <text evidence="7">The sequence shown here is derived from an EMBL/GenBank/DDBJ whole genome shotgun (WGS) entry which is preliminary data.</text>
</comment>
<protein>
    <recommendedName>
        <fullName evidence="6">ZP domain-containing protein</fullName>
    </recommendedName>
</protein>
<dbReference type="Gene3D" id="2.10.25.10">
    <property type="entry name" value="Laminin"/>
    <property type="match status" value="1"/>
</dbReference>
<feature type="region of interest" description="Disordered" evidence="3">
    <location>
        <begin position="704"/>
        <end position="723"/>
    </location>
</feature>
<dbReference type="InterPro" id="IPR042235">
    <property type="entry name" value="ZP-C_dom"/>
</dbReference>
<sequence length="723" mass="79167">MRLLFFAAITAALIVSILAADPCLTDNGGCSFQCLSRGNDDVRCGCPCGFTSSDNGVTCLPDVPCDLDLLFLVDLRSTIDDSCLQFFLGPANLDFSQFEAWRDRVAPILSGFTSEDDTAQTNVGLQFFFQLQNPLTGANYLSSPTLTDAVTYLSAREYPECQHSNADFVTALEDALRVHPRLTGQPFRGPTGGRYDTNTTRYLVIFSHTFASPDVVDLMRARIEAMKDFDGIIFITREQRNDMLDEMSRSKGRLLACGDSTLPCENLLFIDQPNEFGVITNAQTIGALIQRDACRLRQFENVMFVSSLTCNGAMVIVLETCPLQGMTTEDLSFNDVACNVTQYATYSADGTQITIELEFGACGMTTDTDVGNTTTFSQQIRTRMFNAIQTLIDVDINATCSVVNDFSYNFQLRPLSNRVKANATAVGTFPLDLNLFPDNTFGSAFTEQATIRVGERVYGELSSVLPADLNLVLRSCVATPSPNPNDATSYTLADNGCPVDETFLFESEIINSAVRFSFEMFAFVSGNGTESALYINCAALVCEMSDASAACNPSCGKRKRRDVADEDEQALISKTIGPFRVVSKETHVGKKATDDGEAGADKDDDVDNDVFRRANPIQLVIPKAANSTFNFVFNFVIMAVGVFGIAYLFRSINRRLQLTFDLFHNQPGVVPYFHCAKHQIDLTTASAGNGTVCRACAQHDASAQRVEGEEVTSEEEAPPEYRA</sequence>
<organism evidence="7 8">
    <name type="scientific">Clavelina lepadiformis</name>
    <name type="common">Light-bulb sea squirt</name>
    <name type="synonym">Ascidia lepadiformis</name>
    <dbReference type="NCBI Taxonomy" id="159417"/>
    <lineage>
        <taxon>Eukaryota</taxon>
        <taxon>Metazoa</taxon>
        <taxon>Chordata</taxon>
        <taxon>Tunicata</taxon>
        <taxon>Ascidiacea</taxon>
        <taxon>Aplousobranchia</taxon>
        <taxon>Clavelinidae</taxon>
        <taxon>Clavelina</taxon>
    </lineage>
</organism>
<evidence type="ECO:0000259" key="6">
    <source>
        <dbReference type="PROSITE" id="PS51034"/>
    </source>
</evidence>
<dbReference type="Proteomes" id="UP001642483">
    <property type="component" value="Unassembled WGS sequence"/>
</dbReference>
<keyword evidence="1 5" id="KW-0732">Signal</keyword>
<evidence type="ECO:0000256" key="3">
    <source>
        <dbReference type="SAM" id="MobiDB-lite"/>
    </source>
</evidence>
<name>A0ABP0G3J9_CLALP</name>
<dbReference type="EMBL" id="CAWYQH010000102">
    <property type="protein sequence ID" value="CAK8686420.1"/>
    <property type="molecule type" value="Genomic_DNA"/>
</dbReference>